<dbReference type="EMBL" id="BPLR01010382">
    <property type="protein sequence ID" value="GIY38967.1"/>
    <property type="molecule type" value="Genomic_DNA"/>
</dbReference>
<gene>
    <name evidence="1" type="ORF">CEXT_396601</name>
</gene>
<dbReference type="Proteomes" id="UP001054945">
    <property type="component" value="Unassembled WGS sequence"/>
</dbReference>
<keyword evidence="2" id="KW-1185">Reference proteome</keyword>
<reference evidence="1 2" key="1">
    <citation type="submission" date="2021-06" db="EMBL/GenBank/DDBJ databases">
        <title>Caerostris extrusa draft genome.</title>
        <authorList>
            <person name="Kono N."/>
            <person name="Arakawa K."/>
        </authorList>
    </citation>
    <scope>NUCLEOTIDE SEQUENCE [LARGE SCALE GENOMIC DNA]</scope>
</reference>
<name>A0AAV4T2Q7_CAEEX</name>
<proteinExistence type="predicted"/>
<comment type="caution">
    <text evidence="1">The sequence shown here is derived from an EMBL/GenBank/DDBJ whole genome shotgun (WGS) entry which is preliminary data.</text>
</comment>
<dbReference type="AlphaFoldDB" id="A0AAV4T2Q7"/>
<sequence length="88" mass="10069">MASEENCIHHSISRQYTEVSNSAFVTDKATFSLSKSVSKQDMGYRTYASFREMPKRGIALFYNNGRRAVFRIVNNTYLETITVAKTTM</sequence>
<evidence type="ECO:0000313" key="2">
    <source>
        <dbReference type="Proteomes" id="UP001054945"/>
    </source>
</evidence>
<organism evidence="1 2">
    <name type="scientific">Caerostris extrusa</name>
    <name type="common">Bark spider</name>
    <name type="synonym">Caerostris bankana</name>
    <dbReference type="NCBI Taxonomy" id="172846"/>
    <lineage>
        <taxon>Eukaryota</taxon>
        <taxon>Metazoa</taxon>
        <taxon>Ecdysozoa</taxon>
        <taxon>Arthropoda</taxon>
        <taxon>Chelicerata</taxon>
        <taxon>Arachnida</taxon>
        <taxon>Araneae</taxon>
        <taxon>Araneomorphae</taxon>
        <taxon>Entelegynae</taxon>
        <taxon>Araneoidea</taxon>
        <taxon>Araneidae</taxon>
        <taxon>Caerostris</taxon>
    </lineage>
</organism>
<evidence type="ECO:0000313" key="1">
    <source>
        <dbReference type="EMBL" id="GIY38967.1"/>
    </source>
</evidence>
<protein>
    <submittedName>
        <fullName evidence="1">Uncharacterized protein</fullName>
    </submittedName>
</protein>
<accession>A0AAV4T2Q7</accession>